<dbReference type="RefSeq" id="WP_301197374.1">
    <property type="nucleotide sequence ID" value="NZ_JAPDPI010000001.1"/>
</dbReference>
<dbReference type="EC" id="2.4.-.-" evidence="3"/>
<keyword evidence="1" id="KW-1133">Transmembrane helix</keyword>
<organism evidence="3 4">
    <name type="scientific">Plebeiibacterium marinum</name>
    <dbReference type="NCBI Taxonomy" id="2992111"/>
    <lineage>
        <taxon>Bacteria</taxon>
        <taxon>Pseudomonadati</taxon>
        <taxon>Bacteroidota</taxon>
        <taxon>Bacteroidia</taxon>
        <taxon>Marinilabiliales</taxon>
        <taxon>Marinilabiliaceae</taxon>
        <taxon>Plebeiibacterium</taxon>
    </lineage>
</organism>
<dbReference type="AlphaFoldDB" id="A0AAE3MB14"/>
<dbReference type="SUPFAM" id="SSF53448">
    <property type="entry name" value="Nucleotide-diphospho-sugar transferases"/>
    <property type="match status" value="1"/>
</dbReference>
<keyword evidence="1" id="KW-0472">Membrane</keyword>
<keyword evidence="3" id="KW-0808">Transferase</keyword>
<gene>
    <name evidence="3" type="ORF">OM074_00870</name>
</gene>
<feature type="domain" description="Glycosyltransferase 2-like" evidence="2">
    <location>
        <begin position="5"/>
        <end position="121"/>
    </location>
</feature>
<dbReference type="InterPro" id="IPR029044">
    <property type="entry name" value="Nucleotide-diphossugar_trans"/>
</dbReference>
<feature type="transmembrane region" description="Helical" evidence="1">
    <location>
        <begin position="264"/>
        <end position="281"/>
    </location>
</feature>
<evidence type="ECO:0000256" key="1">
    <source>
        <dbReference type="SAM" id="Phobius"/>
    </source>
</evidence>
<keyword evidence="1" id="KW-0812">Transmembrane</keyword>
<evidence type="ECO:0000259" key="2">
    <source>
        <dbReference type="Pfam" id="PF00535"/>
    </source>
</evidence>
<dbReference type="Proteomes" id="UP001207408">
    <property type="component" value="Unassembled WGS sequence"/>
</dbReference>
<reference evidence="3" key="1">
    <citation type="submission" date="2022-10" db="EMBL/GenBank/DDBJ databases">
        <authorList>
            <person name="Yu W.X."/>
        </authorList>
    </citation>
    <scope>NUCLEOTIDE SEQUENCE</scope>
    <source>
        <strain evidence="3">D04</strain>
    </source>
</reference>
<accession>A0AAE3MB14</accession>
<evidence type="ECO:0000313" key="3">
    <source>
        <dbReference type="EMBL" id="MCW3804151.1"/>
    </source>
</evidence>
<protein>
    <submittedName>
        <fullName evidence="3">Glycosyltransferase</fullName>
        <ecNumber evidence="3">2.4.-.-</ecNumber>
    </submittedName>
</protein>
<keyword evidence="3" id="KW-0328">Glycosyltransferase</keyword>
<keyword evidence="4" id="KW-1185">Reference proteome</keyword>
<dbReference type="GO" id="GO:0016758">
    <property type="term" value="F:hexosyltransferase activity"/>
    <property type="evidence" value="ECO:0007669"/>
    <property type="project" value="UniProtKB-ARBA"/>
</dbReference>
<dbReference type="Gene3D" id="3.90.550.10">
    <property type="entry name" value="Spore Coat Polysaccharide Biosynthesis Protein SpsA, Chain A"/>
    <property type="match status" value="1"/>
</dbReference>
<sequence length="342" mass="39763">MIRLSVIIPMYNVEPYVERCIRSLQNQDLPKNTYEIVCINDGSPDNSLGVVQKLSEEFDNICIIDQVNQGVSMARNNGMDIAKGKYLLMIDPDDYVKENTLKERLDILDRNDIDVALTGYIILDVSGEEEYVFDPIHEKNEVLSGIDYFDKYVRGKSEIRDPHRSVAIFYNKDFLDRNKLRYLSGVPYLEDGEFLARVRCLANKVNFINKPFYLRTTRPGSATHSGLFYTERAREGFLNAAKNLKVFRNKCPLEKQKTFLNQPIIHFTLLYIFSFGISNYLKNRKEIKESLKINSLSTLEVKGCSKQYALIGRLYNVSIRYMLGYILLDRFIDSLRIRMKFN</sequence>
<name>A0AAE3MB14_9BACT</name>
<dbReference type="PANTHER" id="PTHR22916">
    <property type="entry name" value="GLYCOSYLTRANSFERASE"/>
    <property type="match status" value="1"/>
</dbReference>
<dbReference type="CDD" id="cd00761">
    <property type="entry name" value="Glyco_tranf_GTA_type"/>
    <property type="match status" value="1"/>
</dbReference>
<evidence type="ECO:0000313" key="4">
    <source>
        <dbReference type="Proteomes" id="UP001207408"/>
    </source>
</evidence>
<dbReference type="Pfam" id="PF00535">
    <property type="entry name" value="Glycos_transf_2"/>
    <property type="match status" value="1"/>
</dbReference>
<dbReference type="EMBL" id="JAPDPI010000001">
    <property type="protein sequence ID" value="MCW3804151.1"/>
    <property type="molecule type" value="Genomic_DNA"/>
</dbReference>
<dbReference type="InterPro" id="IPR001173">
    <property type="entry name" value="Glyco_trans_2-like"/>
</dbReference>
<proteinExistence type="predicted"/>
<comment type="caution">
    <text evidence="3">The sequence shown here is derived from an EMBL/GenBank/DDBJ whole genome shotgun (WGS) entry which is preliminary data.</text>
</comment>